<dbReference type="InterPro" id="IPR038426">
    <property type="entry name" value="Nyv1_longin_sf"/>
</dbReference>
<dbReference type="Pfam" id="PF09426">
    <property type="entry name" value="Nyv1_longin"/>
    <property type="match status" value="1"/>
</dbReference>
<dbReference type="STRING" id="45286.A0A120K124"/>
<sequence length="232" mass="27000">MKTYNVTYVEIINNDNATTKCQWYGGDESQTRYGAISNRAQKDISKDTFHRLVYDVIIPKVVHRKGNKITKTTVSLVDGYDGYYTTDDDGDILVSFASVETPKILPLRVLTQLKGMVSVDDESLRNNITAIVTDFHKELLSYHDSTMYEATDQDLQEIINVMNDNIDKFLRRQERITLLVDQTSQLNQNSFNFQRKAIKIKRNMWWRSFKFWAVCVLAAMSFLFILWVMLHS</sequence>
<proteinExistence type="predicted"/>
<dbReference type="InterPro" id="IPR042855">
    <property type="entry name" value="V_SNARE_CC"/>
</dbReference>
<dbReference type="OrthoDB" id="190375at2759"/>
<evidence type="ECO:0000313" key="5">
    <source>
        <dbReference type="Proteomes" id="UP000243052"/>
    </source>
</evidence>
<dbReference type="RefSeq" id="XP_017985928.1">
    <property type="nucleotide sequence ID" value="XM_018130439.1"/>
</dbReference>
<dbReference type="Gene3D" id="3.30.450.230">
    <property type="entry name" value="Vacuolar R-SNARE Nyv1, longin domain"/>
    <property type="match status" value="1"/>
</dbReference>
<gene>
    <name evidence="4" type="ORF">AW171_hschr2460</name>
</gene>
<keyword evidence="2" id="KW-1133">Transmembrane helix</keyword>
<evidence type="ECO:0000256" key="2">
    <source>
        <dbReference type="SAM" id="Phobius"/>
    </source>
</evidence>
<dbReference type="InterPro" id="IPR051097">
    <property type="entry name" value="Synaptobrevin-like_transport"/>
</dbReference>
<dbReference type="GeneID" id="28722123"/>
<dbReference type="AlphaFoldDB" id="A0A120K124"/>
<keyword evidence="1" id="KW-0175">Coiled coil</keyword>
<keyword evidence="5" id="KW-1185">Reference proteome</keyword>
<evidence type="ECO:0000256" key="1">
    <source>
        <dbReference type="PROSITE-ProRule" id="PRU00290"/>
    </source>
</evidence>
<evidence type="ECO:0000313" key="4">
    <source>
        <dbReference type="EMBL" id="AMD18932.1"/>
    </source>
</evidence>
<keyword evidence="2" id="KW-0812">Transmembrane</keyword>
<dbReference type="EMBL" id="CP014242">
    <property type="protein sequence ID" value="AMD18932.1"/>
    <property type="molecule type" value="Genomic_DNA"/>
</dbReference>
<dbReference type="Proteomes" id="UP000243052">
    <property type="component" value="Chromosome ii"/>
</dbReference>
<feature type="transmembrane region" description="Helical" evidence="2">
    <location>
        <begin position="209"/>
        <end position="230"/>
    </location>
</feature>
<keyword evidence="2" id="KW-0472">Membrane</keyword>
<dbReference type="Gene3D" id="1.20.5.110">
    <property type="match status" value="1"/>
</dbReference>
<dbReference type="CDD" id="cd15843">
    <property type="entry name" value="R-SNARE"/>
    <property type="match status" value="1"/>
</dbReference>
<dbReference type="PROSITE" id="PS50892">
    <property type="entry name" value="V_SNARE"/>
    <property type="match status" value="1"/>
</dbReference>
<dbReference type="Pfam" id="PF00957">
    <property type="entry name" value="Synaptobrevin"/>
    <property type="match status" value="1"/>
</dbReference>
<accession>A0A120K124</accession>
<dbReference type="PANTHER" id="PTHR21136">
    <property type="entry name" value="SNARE PROTEINS"/>
    <property type="match status" value="1"/>
</dbReference>
<evidence type="ECO:0000259" key="3">
    <source>
        <dbReference type="PROSITE" id="PS50892"/>
    </source>
</evidence>
<protein>
    <submittedName>
        <fullName evidence="4">HBR031Cp</fullName>
    </submittedName>
</protein>
<dbReference type="InterPro" id="IPR019005">
    <property type="entry name" value="Vacuolar_R-SNAR_Nyv1_longi_dom"/>
</dbReference>
<reference evidence="4 5" key="1">
    <citation type="submission" date="2016-01" db="EMBL/GenBank/DDBJ databases">
        <title>Genome sequence of the yeast Holleya sinecauda.</title>
        <authorList>
            <person name="Dietrich F.S."/>
        </authorList>
    </citation>
    <scope>NUCLEOTIDE SEQUENCE [LARGE SCALE GENOMIC DNA]</scope>
    <source>
        <strain evidence="4 5">ATCC 58844</strain>
    </source>
</reference>
<dbReference type="PANTHER" id="PTHR21136:SF168">
    <property type="entry name" value="VESICLE-ASSOCIATED MEMBRANE PROTEIN 9"/>
    <property type="match status" value="1"/>
</dbReference>
<dbReference type="SUPFAM" id="SSF58038">
    <property type="entry name" value="SNARE fusion complex"/>
    <property type="match status" value="1"/>
</dbReference>
<feature type="domain" description="V-SNARE coiled-coil homology" evidence="3">
    <location>
        <begin position="147"/>
        <end position="207"/>
    </location>
</feature>
<name>A0A120K124_9SACH</name>
<organism evidence="4 5">
    <name type="scientific">Eremothecium sinecaudum</name>
    <dbReference type="NCBI Taxonomy" id="45286"/>
    <lineage>
        <taxon>Eukaryota</taxon>
        <taxon>Fungi</taxon>
        <taxon>Dikarya</taxon>
        <taxon>Ascomycota</taxon>
        <taxon>Saccharomycotina</taxon>
        <taxon>Saccharomycetes</taxon>
        <taxon>Saccharomycetales</taxon>
        <taxon>Saccharomycetaceae</taxon>
        <taxon>Eremothecium</taxon>
    </lineage>
</organism>